<organism evidence="1">
    <name type="scientific">Solanum chacoense</name>
    <name type="common">Chaco potato</name>
    <dbReference type="NCBI Taxonomy" id="4108"/>
    <lineage>
        <taxon>Eukaryota</taxon>
        <taxon>Viridiplantae</taxon>
        <taxon>Streptophyta</taxon>
        <taxon>Embryophyta</taxon>
        <taxon>Tracheophyta</taxon>
        <taxon>Spermatophyta</taxon>
        <taxon>Magnoliopsida</taxon>
        <taxon>eudicotyledons</taxon>
        <taxon>Gunneridae</taxon>
        <taxon>Pentapetalae</taxon>
        <taxon>asterids</taxon>
        <taxon>lamiids</taxon>
        <taxon>Solanales</taxon>
        <taxon>Solanaceae</taxon>
        <taxon>Solanoideae</taxon>
        <taxon>Solaneae</taxon>
        <taxon>Solanum</taxon>
    </lineage>
</organism>
<reference evidence="1" key="1">
    <citation type="submission" date="2015-12" db="EMBL/GenBank/DDBJ databases">
        <title>Gene expression during late stages of embryo sac development: a critical building block for successful pollen-pistil interactions.</title>
        <authorList>
            <person name="Liu Y."/>
            <person name="Joly V."/>
            <person name="Sabar M."/>
            <person name="Matton D.P."/>
        </authorList>
    </citation>
    <scope>NUCLEOTIDE SEQUENCE</scope>
</reference>
<dbReference type="EMBL" id="GEDG01030981">
    <property type="protein sequence ID" value="JAP11640.1"/>
    <property type="molecule type" value="Transcribed_RNA"/>
</dbReference>
<proteinExistence type="predicted"/>
<sequence>MKPTLTYISSIFVDGRSGELLLLSTYLALLKHFSLEYIVSFFGIKYLETEHITKEIEALNKGGSAKARLNLQAQILRY</sequence>
<accession>A0A0V0GU54</accession>
<name>A0A0V0GU54_SOLCH</name>
<evidence type="ECO:0000313" key="1">
    <source>
        <dbReference type="EMBL" id="JAP11640.1"/>
    </source>
</evidence>
<dbReference type="AlphaFoldDB" id="A0A0V0GU54"/>
<protein>
    <submittedName>
        <fullName evidence="1">Putative ovule protein</fullName>
    </submittedName>
</protein>